<proteinExistence type="predicted"/>
<dbReference type="Proteomes" id="UP000318420">
    <property type="component" value="Segment"/>
</dbReference>
<evidence type="ECO:0000313" key="1">
    <source>
        <dbReference type="EMBL" id="QDH47218.1"/>
    </source>
</evidence>
<protein>
    <submittedName>
        <fullName evidence="1">Uncharacterized protein</fullName>
    </submittedName>
</protein>
<gene>
    <name evidence="1" type="ORF">LAh10_112</name>
</gene>
<evidence type="ECO:0000313" key="2">
    <source>
        <dbReference type="Proteomes" id="UP000318420"/>
    </source>
</evidence>
<accession>A0A514A1R2</accession>
<sequence length="120" mass="14114">MFDFSGVKKKFRKSLKKRYGTIVPMVVGGDKQIYNFLSMFAGPQHFRRVKFQWRHERAPFCFRPVLDGYQCVKTGLIIQAGNVLAMTNQFETMAKTAKEEGKLEELTKRRVSYELNHKRF</sequence>
<dbReference type="EMBL" id="MK838116">
    <property type="protein sequence ID" value="QDH47218.1"/>
    <property type="molecule type" value="Genomic_DNA"/>
</dbReference>
<reference evidence="1 2" key="1">
    <citation type="submission" date="2019-04" db="EMBL/GenBank/DDBJ databases">
        <title>Novel bacteriophages capable of disrupting biofilms from clinical strains of Aeromonas hydrophila with intrinsic antibiotic resistance.</title>
        <authorList>
            <person name="Kabwe M."/>
            <person name="Brown T.L."/>
            <person name="Speirs L."/>
            <person name="Ku H."/>
            <person name="Leach M."/>
            <person name="Chan H.T."/>
            <person name="Petrovski S."/>
            <person name="Lock P."/>
            <person name="Tucci J."/>
        </authorList>
    </citation>
    <scope>NUCLEOTIDE SEQUENCE [LARGE SCALE GENOMIC DNA]</scope>
</reference>
<name>A0A514A1R2_9CAUD</name>
<keyword evidence="2" id="KW-1185">Reference proteome</keyword>
<organism evidence="1 2">
    <name type="scientific">Aeromonas phage LAh10</name>
    <dbReference type="NCBI Taxonomy" id="2591025"/>
    <lineage>
        <taxon>Viruses</taxon>
        <taxon>Duplodnaviria</taxon>
        <taxon>Heunggongvirae</taxon>
        <taxon>Uroviricota</taxon>
        <taxon>Caudoviricetes</taxon>
        <taxon>Chimalliviridae</taxon>
        <taxon>Ludhianavirus</taxon>
        <taxon>Ludhianavirus LAh10</taxon>
    </lineage>
</organism>